<organism evidence="1 2">
    <name type="scientific">Sandarakinorhabdus cyanobacteriorum</name>
    <dbReference type="NCBI Taxonomy" id="1981098"/>
    <lineage>
        <taxon>Bacteria</taxon>
        <taxon>Pseudomonadati</taxon>
        <taxon>Pseudomonadota</taxon>
        <taxon>Alphaproteobacteria</taxon>
        <taxon>Sphingomonadales</taxon>
        <taxon>Sphingosinicellaceae</taxon>
        <taxon>Sandarakinorhabdus</taxon>
    </lineage>
</organism>
<sequence>MNKVFDIGKFDLDVTLRDAALDPNCRPTKRMLANASIGVEPFDAYYSARELYETLQGVFQGLPNAKARLTQILSCHCDDYQRCLYYALAGRGVVQMLDDLEWLFELLGPRCQMSGHILRSGQHPAPMVNPYVSSEPDGPVPARNADFTEGPSWYLDPGLGGMIEE</sequence>
<dbReference type="AlphaFoldDB" id="A0A255Z1Q7"/>
<comment type="caution">
    <text evidence="1">The sequence shown here is derived from an EMBL/GenBank/DDBJ whole genome shotgun (WGS) entry which is preliminary data.</text>
</comment>
<dbReference type="RefSeq" id="WP_058803380.1">
    <property type="nucleotide sequence ID" value="NZ_NOXT01000059.1"/>
</dbReference>
<keyword evidence="2" id="KW-1185">Reference proteome</keyword>
<accession>A0A255Z1Q7</accession>
<name>A0A255Z1Q7_9SPHN</name>
<protein>
    <submittedName>
        <fullName evidence="1">Uncharacterized protein</fullName>
    </submittedName>
</protein>
<evidence type="ECO:0000313" key="2">
    <source>
        <dbReference type="Proteomes" id="UP000216991"/>
    </source>
</evidence>
<dbReference type="OrthoDB" id="7390680at2"/>
<dbReference type="Proteomes" id="UP000216991">
    <property type="component" value="Unassembled WGS sequence"/>
</dbReference>
<gene>
    <name evidence="1" type="ORF">CHU93_01735</name>
</gene>
<proteinExistence type="predicted"/>
<reference evidence="1 2" key="1">
    <citation type="submission" date="2017-07" db="EMBL/GenBank/DDBJ databases">
        <title>Sandarakinorhabdus cyanobacteriorum sp. nov., a novel bacterium isolated from cyanobacterial aggregates in a eutrophic lake.</title>
        <authorList>
            <person name="Cai H."/>
        </authorList>
    </citation>
    <scope>NUCLEOTIDE SEQUENCE [LARGE SCALE GENOMIC DNA]</scope>
    <source>
        <strain evidence="1 2">TH057</strain>
    </source>
</reference>
<evidence type="ECO:0000313" key="1">
    <source>
        <dbReference type="EMBL" id="OYQ35406.1"/>
    </source>
</evidence>
<dbReference type="EMBL" id="NOXT01000059">
    <property type="protein sequence ID" value="OYQ35406.1"/>
    <property type="molecule type" value="Genomic_DNA"/>
</dbReference>